<gene>
    <name evidence="1" type="ORF">CLF_102856</name>
</gene>
<sequence>MHGIERKPASFPLPIPCSGVHMRRLGISLSIIKTLKKAGVDEAVWNLVSSDFESVPVNWNILFDFGVIKRLTGENDLEKLKDVLERKLSKDDRTGEYRIQVIKKDIQLKFTNKVCGVLLIKPESAIIETISEKDIQLKFTNKVCGVLLIKPESAIIETISEKGKHWTRVSLLLELISSAYPVAVPGFEPRTSDMRGFLIYKRSDKYGAQDLRQIMGLESSTSGGFCDIVNALFMQQTFWYSEHYQGCRPLDDVTEIPSLIASISFDYAGLGAYMSLHESCFRKLSNIMNSIIHTTLNGKLVDEPTFNVRGNGDVCLYSENERHQIGNEDVCLYSENERHQIVYQMNAGPLVELQSGLKILSYPMRHDRMGFAELLIDYFFPRIMRRSLQTNNNIRGTKVQISGQLMDPIRWNFEPELYTPFYDQARIYTAQSLSKSLGNMGLLDYALTMKPEAFRVGDELRGLVGDVRLIFDLFSLGAELKTKEPGIILSTLKSRMQMPKNIDETYTFHIARKNQLHQLHQLHCERGGRCVNADLPHIAHLKVGTTSILRILIVKGSFSMDLYVSRTPFRMDNLYLPLVTGPDMKRNADNLPDLSDVLVKIRSRETSPGASVVQMVNNADAYRSSVALLKKFLEESDIYDCVWYLMPVNFTSASPNWKVSFDLLSLARRFQISEKNRIQSVLTDTLQTLVQMENSEFTVEILDTFEKFTRNMCGVPLVNPECEGAYCELKVEEIQQMASQPNNIDLCHRQAVPDEDDYGFSTPFFEREGRRSMSRANQSNRSSVNTFACLDVKIQMRPTWVRGVVVTSSSHVSDVRGSNPGTAIGNALLMSSNKSKTRVQCFPVVWSHKNNYARTGGRLYKREWFHVGFLRSVCRRQLRPNRNFQPAETDFSLGNFINTTIKYATPSTNTTNGIITTITVVVVIVVVGIIDTATPHTTSC</sequence>
<proteinExistence type="predicted"/>
<protein>
    <submittedName>
        <fullName evidence="1">Uncharacterized protein</fullName>
    </submittedName>
</protein>
<accession>G7YN76</accession>
<dbReference type="Proteomes" id="UP000008909">
    <property type="component" value="Unassembled WGS sequence"/>
</dbReference>
<dbReference type="AlphaFoldDB" id="G7YN76"/>
<dbReference type="EMBL" id="DF143890">
    <property type="protein sequence ID" value="GAA54407.1"/>
    <property type="molecule type" value="Genomic_DNA"/>
</dbReference>
<name>G7YN76_CLOSI</name>
<reference evidence="1" key="1">
    <citation type="journal article" date="2011" name="Genome Biol.">
        <title>The draft genome of the carcinogenic human liver fluke Clonorchis sinensis.</title>
        <authorList>
            <person name="Wang X."/>
            <person name="Chen W."/>
            <person name="Huang Y."/>
            <person name="Sun J."/>
            <person name="Men J."/>
            <person name="Liu H."/>
            <person name="Luo F."/>
            <person name="Guo L."/>
            <person name="Lv X."/>
            <person name="Deng C."/>
            <person name="Zhou C."/>
            <person name="Fan Y."/>
            <person name="Li X."/>
            <person name="Huang L."/>
            <person name="Hu Y."/>
            <person name="Liang C."/>
            <person name="Hu X."/>
            <person name="Xu J."/>
            <person name="Yu X."/>
        </authorList>
    </citation>
    <scope>NUCLEOTIDE SEQUENCE [LARGE SCALE GENOMIC DNA]</scope>
    <source>
        <strain evidence="1">Henan</strain>
    </source>
</reference>
<evidence type="ECO:0000313" key="1">
    <source>
        <dbReference type="EMBL" id="GAA54407.1"/>
    </source>
</evidence>
<organism evidence="1 2">
    <name type="scientific">Clonorchis sinensis</name>
    <name type="common">Chinese liver fluke</name>
    <dbReference type="NCBI Taxonomy" id="79923"/>
    <lineage>
        <taxon>Eukaryota</taxon>
        <taxon>Metazoa</taxon>
        <taxon>Spiralia</taxon>
        <taxon>Lophotrochozoa</taxon>
        <taxon>Platyhelminthes</taxon>
        <taxon>Trematoda</taxon>
        <taxon>Digenea</taxon>
        <taxon>Opisthorchiida</taxon>
        <taxon>Opisthorchiata</taxon>
        <taxon>Opisthorchiidae</taxon>
        <taxon>Clonorchis</taxon>
    </lineage>
</organism>
<keyword evidence="2" id="KW-1185">Reference proteome</keyword>
<evidence type="ECO:0000313" key="2">
    <source>
        <dbReference type="Proteomes" id="UP000008909"/>
    </source>
</evidence>
<reference key="2">
    <citation type="submission" date="2011-10" db="EMBL/GenBank/DDBJ databases">
        <title>The genome and transcriptome sequence of Clonorchis sinensis provide insights into the carcinogenic liver fluke.</title>
        <authorList>
            <person name="Wang X."/>
            <person name="Huang Y."/>
            <person name="Chen W."/>
            <person name="Liu H."/>
            <person name="Guo L."/>
            <person name="Chen Y."/>
            <person name="Luo F."/>
            <person name="Zhou W."/>
            <person name="Sun J."/>
            <person name="Mao Q."/>
            <person name="Liang P."/>
            <person name="Zhou C."/>
            <person name="Tian Y."/>
            <person name="Men J."/>
            <person name="Lv X."/>
            <person name="Huang L."/>
            <person name="Zhou J."/>
            <person name="Hu Y."/>
            <person name="Li R."/>
            <person name="Zhang F."/>
            <person name="Lei H."/>
            <person name="Li X."/>
            <person name="Hu X."/>
            <person name="Liang C."/>
            <person name="Xu J."/>
            <person name="Wu Z."/>
            <person name="Yu X."/>
        </authorList>
    </citation>
    <scope>NUCLEOTIDE SEQUENCE</scope>
    <source>
        <strain>Henan</strain>
    </source>
</reference>